<dbReference type="Pfam" id="PF00069">
    <property type="entry name" value="Pkinase"/>
    <property type="match status" value="1"/>
</dbReference>
<dbReference type="Gene3D" id="1.10.510.10">
    <property type="entry name" value="Transferase(Phosphotransferase) domain 1"/>
    <property type="match status" value="1"/>
</dbReference>
<dbReference type="InterPro" id="IPR000719">
    <property type="entry name" value="Prot_kinase_dom"/>
</dbReference>
<evidence type="ECO:0000256" key="4">
    <source>
        <dbReference type="ARBA" id="ARBA00022840"/>
    </source>
</evidence>
<dbReference type="GO" id="GO:0004708">
    <property type="term" value="F:MAP kinase kinase activity"/>
    <property type="evidence" value="ECO:0007669"/>
    <property type="project" value="UniProtKB-EC"/>
</dbReference>
<dbReference type="InterPro" id="IPR008271">
    <property type="entry name" value="Ser/Thr_kinase_AS"/>
</dbReference>
<sequence>MYRKQDFKKLDLLGSGKKYTKIFKVQHIQTGKIYALKEIEAKTLEKLNEYKEEAVQLSKVQNQMIYRQKKKQNIYWKESELLIIMFSLISTCSLLQQKGICHRDIKPANIFLMENGEIKLIDFGESKDYFYDPQNVSKNTYTMATIRGTPQYLSPIQWKAHVIDGNSRYVEHNIYKSDVYSSGLVIYQLAAIEEVTGFNNKTSELDGEQLTKNSLQELEKKYSNQFVNIIALMLIFEESARPSFVEIEQLFIEHENQYKESIDSKNDGKKKKLNKYIRMYNQQYNSLLQNKNSNNNYIKTGKNSLQQSQMQTQNISIQLNNQQQQNNLQQSQYNNIQNNQIQLNREIKNKENQEQFYKESTLILNENCYWFEFGGNSIGKFSLHKQKWKITQNPDQNPFPYHFTVVYIPESKYYYLLGGLQGNNFRIFTQGKIIMAKNQISTEKNFVAAVYYNNKVWIFGGYDSLGKSQLNQCEFYNIQTEKWQKIADLVISRSQAAACRINDNEILVLGGYNKDKGTLDNIERYIINENRFELTNIKIPIPLRRFMVVRVANNQALILGGLSKFSKESQRVFKLDYEKQNIIELEQLEKGGIIENKVLVDNQDIMHIFLENANGTSPHSHIKYYYDPKYTMYVTQQEI</sequence>
<dbReference type="InParanoid" id="G0QMD5"/>
<dbReference type="PANTHER" id="PTHR43671">
    <property type="entry name" value="SERINE/THREONINE-PROTEIN KINASE NEK"/>
    <property type="match status" value="1"/>
</dbReference>
<dbReference type="EC" id="2.7.7.7" evidence="7"/>
<dbReference type="SMART" id="SM00612">
    <property type="entry name" value="Kelch"/>
    <property type="match status" value="2"/>
</dbReference>
<feature type="coiled-coil region" evidence="5">
    <location>
        <begin position="319"/>
        <end position="353"/>
    </location>
</feature>
<keyword evidence="7" id="KW-0548">Nucleotidyltransferase</keyword>
<dbReference type="SUPFAM" id="SSF56112">
    <property type="entry name" value="Protein kinase-like (PK-like)"/>
    <property type="match status" value="1"/>
</dbReference>
<evidence type="ECO:0000259" key="6">
    <source>
        <dbReference type="PROSITE" id="PS50011"/>
    </source>
</evidence>
<evidence type="ECO:0000256" key="1">
    <source>
        <dbReference type="ARBA" id="ARBA00022679"/>
    </source>
</evidence>
<dbReference type="GO" id="GO:0004674">
    <property type="term" value="F:protein serine/threonine kinase activity"/>
    <property type="evidence" value="ECO:0007669"/>
    <property type="project" value="TreeGrafter"/>
</dbReference>
<proteinExistence type="predicted"/>
<dbReference type="OrthoDB" id="308139at2759"/>
<dbReference type="InterPro" id="IPR006652">
    <property type="entry name" value="Kelch_1"/>
</dbReference>
<dbReference type="PROSITE" id="PS00108">
    <property type="entry name" value="PROTEIN_KINASE_ST"/>
    <property type="match status" value="1"/>
</dbReference>
<dbReference type="GeneID" id="14909804"/>
<dbReference type="Gene3D" id="2.120.10.80">
    <property type="entry name" value="Kelch-type beta propeller"/>
    <property type="match status" value="1"/>
</dbReference>
<dbReference type="PANTHER" id="PTHR43671:SF106">
    <property type="entry name" value="NIMA-LIKE KINASE"/>
    <property type="match status" value="1"/>
</dbReference>
<keyword evidence="8" id="KW-1185">Reference proteome</keyword>
<dbReference type="EC" id="2.7.12.2" evidence="7"/>
<dbReference type="OMA" id="RWEKCTL"/>
<evidence type="ECO:0000313" key="7">
    <source>
        <dbReference type="EMBL" id="EGR33629.1"/>
    </source>
</evidence>
<dbReference type="SMART" id="SM00220">
    <property type="entry name" value="S_TKc"/>
    <property type="match status" value="1"/>
</dbReference>
<evidence type="ECO:0000313" key="8">
    <source>
        <dbReference type="Proteomes" id="UP000008983"/>
    </source>
</evidence>
<accession>G0QMD5</accession>
<keyword evidence="4" id="KW-0067">ATP-binding</keyword>
<evidence type="ECO:0000256" key="5">
    <source>
        <dbReference type="SAM" id="Coils"/>
    </source>
</evidence>
<reference evidence="7 8" key="1">
    <citation type="submission" date="2011-07" db="EMBL/GenBank/DDBJ databases">
        <authorList>
            <person name="Coyne R."/>
            <person name="Brami D."/>
            <person name="Johnson J."/>
            <person name="Hostetler J."/>
            <person name="Hannick L."/>
            <person name="Clark T."/>
            <person name="Cassidy-Hanley D."/>
            <person name="Inman J."/>
        </authorList>
    </citation>
    <scope>NUCLEOTIDE SEQUENCE [LARGE SCALE GENOMIC DNA]</scope>
    <source>
        <strain evidence="7 8">G5</strain>
    </source>
</reference>
<dbReference type="InterPro" id="IPR050660">
    <property type="entry name" value="NEK_Ser/Thr_kinase"/>
</dbReference>
<protein>
    <submittedName>
        <fullName evidence="7">Protein kinase domain protein</fullName>
        <ecNumber evidence="7">2.7.12.2</ecNumber>
        <ecNumber evidence="7">2.7.7.7</ecNumber>
    </submittedName>
</protein>
<dbReference type="STRING" id="857967.G0QMD5"/>
<dbReference type="SUPFAM" id="SSF117281">
    <property type="entry name" value="Kelch motif"/>
    <property type="match status" value="1"/>
</dbReference>
<evidence type="ECO:0000256" key="2">
    <source>
        <dbReference type="ARBA" id="ARBA00022741"/>
    </source>
</evidence>
<dbReference type="AlphaFoldDB" id="G0QMD5"/>
<keyword evidence="2" id="KW-0547">Nucleotide-binding</keyword>
<dbReference type="InterPro" id="IPR011009">
    <property type="entry name" value="Kinase-like_dom_sf"/>
</dbReference>
<name>G0QMD5_ICHMU</name>
<dbReference type="Pfam" id="PF24681">
    <property type="entry name" value="Kelch_KLHDC2_KLHL20_DRC7"/>
    <property type="match status" value="1"/>
</dbReference>
<keyword evidence="5" id="KW-0175">Coiled coil</keyword>
<dbReference type="Proteomes" id="UP000008983">
    <property type="component" value="Unassembled WGS sequence"/>
</dbReference>
<dbReference type="EMBL" id="GL983415">
    <property type="protein sequence ID" value="EGR33629.1"/>
    <property type="molecule type" value="Genomic_DNA"/>
</dbReference>
<dbReference type="eggNOG" id="KOG0591">
    <property type="taxonomic scope" value="Eukaryota"/>
</dbReference>
<keyword evidence="1 7" id="KW-0808">Transferase</keyword>
<organism evidence="7 8">
    <name type="scientific">Ichthyophthirius multifiliis</name>
    <name type="common">White spot disease agent</name>
    <name type="synonym">Ich</name>
    <dbReference type="NCBI Taxonomy" id="5932"/>
    <lineage>
        <taxon>Eukaryota</taxon>
        <taxon>Sar</taxon>
        <taxon>Alveolata</taxon>
        <taxon>Ciliophora</taxon>
        <taxon>Intramacronucleata</taxon>
        <taxon>Oligohymenophorea</taxon>
        <taxon>Hymenostomatida</taxon>
        <taxon>Ophryoglenina</taxon>
        <taxon>Ichthyophthirius</taxon>
    </lineage>
</organism>
<dbReference type="eggNOG" id="KOG1072">
    <property type="taxonomic scope" value="Eukaryota"/>
</dbReference>
<evidence type="ECO:0000256" key="3">
    <source>
        <dbReference type="ARBA" id="ARBA00022777"/>
    </source>
</evidence>
<dbReference type="GO" id="GO:0005524">
    <property type="term" value="F:ATP binding"/>
    <property type="evidence" value="ECO:0007669"/>
    <property type="project" value="UniProtKB-KW"/>
</dbReference>
<keyword evidence="3 7" id="KW-0418">Kinase</keyword>
<dbReference type="GO" id="GO:0003887">
    <property type="term" value="F:DNA-directed DNA polymerase activity"/>
    <property type="evidence" value="ECO:0007669"/>
    <property type="project" value="UniProtKB-EC"/>
</dbReference>
<dbReference type="RefSeq" id="XP_004037615.1">
    <property type="nucleotide sequence ID" value="XM_004037567.1"/>
</dbReference>
<dbReference type="Gene3D" id="3.30.200.20">
    <property type="entry name" value="Phosphorylase Kinase, domain 1"/>
    <property type="match status" value="1"/>
</dbReference>
<gene>
    <name evidence="7" type="ORF">IMG5_047750</name>
</gene>
<dbReference type="InterPro" id="IPR015915">
    <property type="entry name" value="Kelch-typ_b-propeller"/>
</dbReference>
<dbReference type="PROSITE" id="PS50011">
    <property type="entry name" value="PROTEIN_KINASE_DOM"/>
    <property type="match status" value="1"/>
</dbReference>
<feature type="domain" description="Protein kinase" evidence="6">
    <location>
        <begin position="1"/>
        <end position="252"/>
    </location>
</feature>